<proteinExistence type="predicted"/>
<evidence type="ECO:0000313" key="3">
    <source>
        <dbReference type="WBParaSite" id="BPAG_0000250101-mRNA-1"/>
    </source>
</evidence>
<reference evidence="1 2" key="2">
    <citation type="submission" date="2018-11" db="EMBL/GenBank/DDBJ databases">
        <authorList>
            <consortium name="Pathogen Informatics"/>
        </authorList>
    </citation>
    <scope>NUCLEOTIDE SEQUENCE [LARGE SCALE GENOMIC DNA]</scope>
</reference>
<name>A0A0N4T2S1_BRUPA</name>
<dbReference type="WBParaSite" id="BPAG_0000250101-mRNA-1">
    <property type="protein sequence ID" value="BPAG_0000250101-mRNA-1"/>
    <property type="gene ID" value="BPAG_0000250101"/>
</dbReference>
<evidence type="ECO:0000313" key="2">
    <source>
        <dbReference type="Proteomes" id="UP000278627"/>
    </source>
</evidence>
<dbReference type="AlphaFoldDB" id="A0A0N4T2S1"/>
<gene>
    <name evidence="1" type="ORF">BPAG_LOCUS2471</name>
</gene>
<reference evidence="3" key="1">
    <citation type="submission" date="2017-02" db="UniProtKB">
        <authorList>
            <consortium name="WormBaseParasite"/>
        </authorList>
    </citation>
    <scope>IDENTIFICATION</scope>
</reference>
<evidence type="ECO:0000313" key="1">
    <source>
        <dbReference type="EMBL" id="VDN83657.1"/>
    </source>
</evidence>
<keyword evidence="2" id="KW-1185">Reference proteome</keyword>
<accession>A0A0N4T2S1</accession>
<dbReference type="Proteomes" id="UP000278627">
    <property type="component" value="Unassembled WGS sequence"/>
</dbReference>
<dbReference type="EMBL" id="UZAD01000371">
    <property type="protein sequence ID" value="VDN83657.1"/>
    <property type="molecule type" value="Genomic_DNA"/>
</dbReference>
<sequence length="110" mass="12594">MRVLPALQTQESMGAFGHTRCASIKGDLHYESHSFHRQLAFRYAIFRILLKNVSDVIDNYKFDESKTPHVKYLDYMSPICDPESHDFISQQFSSTSAEKAASTIIDDEMS</sequence>
<dbReference type="STRING" id="6280.A0A0N4T2S1"/>
<organism evidence="3">
    <name type="scientific">Brugia pahangi</name>
    <name type="common">Filarial nematode worm</name>
    <dbReference type="NCBI Taxonomy" id="6280"/>
    <lineage>
        <taxon>Eukaryota</taxon>
        <taxon>Metazoa</taxon>
        <taxon>Ecdysozoa</taxon>
        <taxon>Nematoda</taxon>
        <taxon>Chromadorea</taxon>
        <taxon>Rhabditida</taxon>
        <taxon>Spirurina</taxon>
        <taxon>Spiruromorpha</taxon>
        <taxon>Filarioidea</taxon>
        <taxon>Onchocercidae</taxon>
        <taxon>Brugia</taxon>
    </lineage>
</organism>
<protein>
    <submittedName>
        <fullName evidence="1 3">Uncharacterized protein</fullName>
    </submittedName>
</protein>